<dbReference type="RefSeq" id="WP_109725791.1">
    <property type="nucleotide sequence ID" value="NZ_QGDI01000003.1"/>
</dbReference>
<evidence type="ECO:0000256" key="2">
    <source>
        <dbReference type="SAM" id="Coils"/>
    </source>
</evidence>
<feature type="coiled-coil region" evidence="2">
    <location>
        <begin position="4"/>
        <end position="50"/>
    </location>
</feature>
<protein>
    <submittedName>
        <fullName evidence="4">HK97 family phage major capsid protein</fullName>
    </submittedName>
</protein>
<accession>A0A315Y136</accession>
<evidence type="ECO:0000313" key="4">
    <source>
        <dbReference type="EMBL" id="PWJ14005.1"/>
    </source>
</evidence>
<evidence type="ECO:0000313" key="5">
    <source>
        <dbReference type="Proteomes" id="UP000245720"/>
    </source>
</evidence>
<proteinExistence type="predicted"/>
<evidence type="ECO:0000259" key="3">
    <source>
        <dbReference type="Pfam" id="PF05065"/>
    </source>
</evidence>
<comment type="subcellular location">
    <subcellularLocation>
        <location evidence="1">Virion</location>
    </subcellularLocation>
</comment>
<comment type="caution">
    <text evidence="4">The sequence shown here is derived from an EMBL/GenBank/DDBJ whole genome shotgun (WGS) entry which is preliminary data.</text>
</comment>
<dbReference type="InterPro" id="IPR054612">
    <property type="entry name" value="Phage_capsid-like_C"/>
</dbReference>
<dbReference type="SUPFAM" id="SSF56563">
    <property type="entry name" value="Major capsid protein gp5"/>
    <property type="match status" value="1"/>
</dbReference>
<reference evidence="4 5" key="1">
    <citation type="submission" date="2018-05" db="EMBL/GenBank/DDBJ databases">
        <title>The Hungate 1000. A catalogue of reference genomes from the rumen microbiome.</title>
        <authorList>
            <person name="Kelly W."/>
        </authorList>
    </citation>
    <scope>NUCLEOTIDE SEQUENCE [LARGE SCALE GENOMIC DNA]</scope>
    <source>
        <strain evidence="4 5">SAb67</strain>
    </source>
</reference>
<sequence>MSKIEEMQAKLAVIINTAQDYLDKDDLENADKMQKQAQELADKIEKQKALDKLSASIEVPQASQATEGTKDATKTKENASFIRAALKKLSGTKLTEAEDALLLPSVTYPNGEHGEGYILPQDIRTKIKEKLRQFRSLREVCGYLKTTALTGSYPSDNDETEGLIDFTDGTDGTYVTDPAFTPVSWSLKEKGAFIKISNTLLSLTDNDLINYIVKRFAKKAVITENAMAKAKLEANKTAKTLSGWEALKESINVDLDPDALYNTKIITNQDGFNALDKALDHNGRSVLQPDPTQPTKRLFMGYPVEVYSNAMLPSDSTNNVAPIYYGNIEEGVQFVDLDNISFASSKEAGFMSNTTICRLIEWVDVTQPDASDKCYCFGKLALGE</sequence>
<gene>
    <name evidence="4" type="ORF">IE37_00937</name>
</gene>
<dbReference type="NCBIfam" id="TIGR01554">
    <property type="entry name" value="major_cap_HK97"/>
    <property type="match status" value="1"/>
</dbReference>
<evidence type="ECO:0000256" key="1">
    <source>
        <dbReference type="ARBA" id="ARBA00004328"/>
    </source>
</evidence>
<feature type="domain" description="Phage capsid-like C-terminal" evidence="3">
    <location>
        <begin position="116"/>
        <end position="365"/>
    </location>
</feature>
<dbReference type="OrthoDB" id="85826at2"/>
<organism evidence="4 5">
    <name type="scientific">Ruminococcus flavefaciens</name>
    <dbReference type="NCBI Taxonomy" id="1265"/>
    <lineage>
        <taxon>Bacteria</taxon>
        <taxon>Bacillati</taxon>
        <taxon>Bacillota</taxon>
        <taxon>Clostridia</taxon>
        <taxon>Eubacteriales</taxon>
        <taxon>Oscillospiraceae</taxon>
        <taxon>Ruminococcus</taxon>
    </lineage>
</organism>
<dbReference type="Pfam" id="PF05065">
    <property type="entry name" value="Phage_capsid"/>
    <property type="match status" value="1"/>
</dbReference>
<name>A0A315Y136_RUMFL</name>
<dbReference type="InterPro" id="IPR024455">
    <property type="entry name" value="Phage_capsid"/>
</dbReference>
<dbReference type="Proteomes" id="UP000245720">
    <property type="component" value="Unassembled WGS sequence"/>
</dbReference>
<keyword evidence="2" id="KW-0175">Coiled coil</keyword>
<dbReference type="EMBL" id="QGDI01000003">
    <property type="protein sequence ID" value="PWJ14005.1"/>
    <property type="molecule type" value="Genomic_DNA"/>
</dbReference>
<dbReference type="AlphaFoldDB" id="A0A315Y136"/>